<feature type="transmembrane region" description="Helical" evidence="6">
    <location>
        <begin position="245"/>
        <end position="268"/>
    </location>
</feature>
<dbReference type="RefSeq" id="WP_344678943.1">
    <property type="nucleotide sequence ID" value="NZ_BAAAUX010000010.1"/>
</dbReference>
<sequence length="348" mass="35646">MAVDPDPANTASELTESRVARRAAAIGPLLAAVLAALVATVYVGTGVVPGLPVPEHAVRFGLPVLRVLLDLGAVGVIGLNLLPKLLGTARSKQTEPILSLTRRLTVVAALAWMCCALLSLLLQASELSSGRALTTDFLLSYAVGVPAGLGLLVTAGIALVSAGLGIAAVRFGEAVPAELRTIVALIGVLPMPLTGHATDWEYHEFSMLSVELHVVAAALWVGGLGAVVLFVAPRRGLLAEALPRLSALATAAVGVVGLTGLFNGLIALYSTPDVGLAGLVTSGYGQLVLVKVGCLAVLAVLAARIRFRLLPRIARHQRTALLTWAAFELGVMGVAYGLGAALARSPIA</sequence>
<comment type="caution">
    <text evidence="8">The sequence shown here is derived from an EMBL/GenBank/DDBJ whole genome shotgun (WGS) entry which is preliminary data.</text>
</comment>
<comment type="subcellular location">
    <subcellularLocation>
        <location evidence="1">Cell membrane</location>
        <topology evidence="1">Multi-pass membrane protein</topology>
    </subcellularLocation>
</comment>
<name>A0ABN3V8H9_9PSEU</name>
<keyword evidence="4 6" id="KW-1133">Transmembrane helix</keyword>
<dbReference type="Proteomes" id="UP001500979">
    <property type="component" value="Unassembled WGS sequence"/>
</dbReference>
<feature type="transmembrane region" description="Helical" evidence="6">
    <location>
        <begin position="104"/>
        <end position="125"/>
    </location>
</feature>
<dbReference type="InterPro" id="IPR032694">
    <property type="entry name" value="CopC/D"/>
</dbReference>
<evidence type="ECO:0000256" key="6">
    <source>
        <dbReference type="SAM" id="Phobius"/>
    </source>
</evidence>
<evidence type="ECO:0000256" key="5">
    <source>
        <dbReference type="ARBA" id="ARBA00023136"/>
    </source>
</evidence>
<evidence type="ECO:0000256" key="1">
    <source>
        <dbReference type="ARBA" id="ARBA00004651"/>
    </source>
</evidence>
<dbReference type="EMBL" id="BAAAUX010000010">
    <property type="protein sequence ID" value="GAA2783675.1"/>
    <property type="molecule type" value="Genomic_DNA"/>
</dbReference>
<keyword evidence="5 6" id="KW-0472">Membrane</keyword>
<organism evidence="8 9">
    <name type="scientific">Saccharopolyspora taberi</name>
    <dbReference type="NCBI Taxonomy" id="60895"/>
    <lineage>
        <taxon>Bacteria</taxon>
        <taxon>Bacillati</taxon>
        <taxon>Actinomycetota</taxon>
        <taxon>Actinomycetes</taxon>
        <taxon>Pseudonocardiales</taxon>
        <taxon>Pseudonocardiaceae</taxon>
        <taxon>Saccharopolyspora</taxon>
    </lineage>
</organism>
<feature type="transmembrane region" description="Helical" evidence="6">
    <location>
        <begin position="181"/>
        <end position="198"/>
    </location>
</feature>
<keyword evidence="9" id="KW-1185">Reference proteome</keyword>
<feature type="transmembrane region" description="Helical" evidence="6">
    <location>
        <begin position="288"/>
        <end position="307"/>
    </location>
</feature>
<feature type="domain" description="Copper resistance protein D" evidence="7">
    <location>
        <begin position="240"/>
        <end position="342"/>
    </location>
</feature>
<accession>A0ABN3V8H9</accession>
<feature type="transmembrane region" description="Helical" evidence="6">
    <location>
        <begin position="319"/>
        <end position="343"/>
    </location>
</feature>
<dbReference type="Pfam" id="PF05425">
    <property type="entry name" value="CopD"/>
    <property type="match status" value="1"/>
</dbReference>
<feature type="transmembrane region" description="Helical" evidence="6">
    <location>
        <begin position="145"/>
        <end position="169"/>
    </location>
</feature>
<feature type="transmembrane region" description="Helical" evidence="6">
    <location>
        <begin position="64"/>
        <end position="83"/>
    </location>
</feature>
<reference evidence="8 9" key="1">
    <citation type="journal article" date="2019" name="Int. J. Syst. Evol. Microbiol.">
        <title>The Global Catalogue of Microorganisms (GCM) 10K type strain sequencing project: providing services to taxonomists for standard genome sequencing and annotation.</title>
        <authorList>
            <consortium name="The Broad Institute Genomics Platform"/>
            <consortium name="The Broad Institute Genome Sequencing Center for Infectious Disease"/>
            <person name="Wu L."/>
            <person name="Ma J."/>
        </authorList>
    </citation>
    <scope>NUCLEOTIDE SEQUENCE [LARGE SCALE GENOMIC DNA]</scope>
    <source>
        <strain evidence="8 9">JCM 9383</strain>
    </source>
</reference>
<keyword evidence="3 6" id="KW-0812">Transmembrane</keyword>
<dbReference type="PANTHER" id="PTHR34820">
    <property type="entry name" value="INNER MEMBRANE PROTEIN YEBZ"/>
    <property type="match status" value="1"/>
</dbReference>
<proteinExistence type="predicted"/>
<evidence type="ECO:0000256" key="2">
    <source>
        <dbReference type="ARBA" id="ARBA00022475"/>
    </source>
</evidence>
<gene>
    <name evidence="8" type="ORF">GCM10010470_17100</name>
</gene>
<dbReference type="InterPro" id="IPR008457">
    <property type="entry name" value="Cu-R_CopD_dom"/>
</dbReference>
<protein>
    <submittedName>
        <fullName evidence="8">CopD family protein</fullName>
    </submittedName>
</protein>
<evidence type="ECO:0000259" key="7">
    <source>
        <dbReference type="Pfam" id="PF05425"/>
    </source>
</evidence>
<evidence type="ECO:0000313" key="9">
    <source>
        <dbReference type="Proteomes" id="UP001500979"/>
    </source>
</evidence>
<feature type="transmembrane region" description="Helical" evidence="6">
    <location>
        <begin position="210"/>
        <end position="233"/>
    </location>
</feature>
<feature type="transmembrane region" description="Helical" evidence="6">
    <location>
        <begin position="23"/>
        <end position="44"/>
    </location>
</feature>
<dbReference type="PANTHER" id="PTHR34820:SF4">
    <property type="entry name" value="INNER MEMBRANE PROTEIN YEBZ"/>
    <property type="match status" value="1"/>
</dbReference>
<evidence type="ECO:0000256" key="3">
    <source>
        <dbReference type="ARBA" id="ARBA00022692"/>
    </source>
</evidence>
<keyword evidence="2" id="KW-1003">Cell membrane</keyword>
<evidence type="ECO:0000256" key="4">
    <source>
        <dbReference type="ARBA" id="ARBA00022989"/>
    </source>
</evidence>
<evidence type="ECO:0000313" key="8">
    <source>
        <dbReference type="EMBL" id="GAA2783675.1"/>
    </source>
</evidence>